<gene>
    <name evidence="1" type="ORF">SPELUC_LOCUS2695</name>
</gene>
<organism evidence="1 2">
    <name type="scientific">Cetraspora pellucida</name>
    <dbReference type="NCBI Taxonomy" id="1433469"/>
    <lineage>
        <taxon>Eukaryota</taxon>
        <taxon>Fungi</taxon>
        <taxon>Fungi incertae sedis</taxon>
        <taxon>Mucoromycota</taxon>
        <taxon>Glomeromycotina</taxon>
        <taxon>Glomeromycetes</taxon>
        <taxon>Diversisporales</taxon>
        <taxon>Gigasporaceae</taxon>
        <taxon>Cetraspora</taxon>
    </lineage>
</organism>
<name>A0ACA9KUK3_9GLOM</name>
<proteinExistence type="predicted"/>
<dbReference type="Proteomes" id="UP000789366">
    <property type="component" value="Unassembled WGS sequence"/>
</dbReference>
<sequence>EIAFKGFTTNPDSLIMQFEKNSIVLIVGHYVYEEDTKYVHVTLIQSVPISYSDNEYTLTPENLPNSSPLLFYSAPVVTNSYIPDNKGGRESFMLARCLYNAVTNNKHVDSKVIVSYTNENNHYNTLKNNLKKTVLSVIGHLKVGSKRLPHILASDIEWTYATNDPQPSDTSSIRKPSSQTELDTQLESIEERYATLTSQSPQKKQRIGFQNSILNKSSNDKTTSLSFIEAASQIQKKALFTESLYVESTSQVTSQIQKTPSTKPFCIGSTSRITDTRPNPETSIPLAFHITENTTFTGTDEPVELTHVNTPILQNEKLDTNKRRLRPLQPARK</sequence>
<protein>
    <submittedName>
        <fullName evidence="1">3494_t:CDS:1</fullName>
    </submittedName>
</protein>
<keyword evidence="2" id="KW-1185">Reference proteome</keyword>
<comment type="caution">
    <text evidence="1">The sequence shown here is derived from an EMBL/GenBank/DDBJ whole genome shotgun (WGS) entry which is preliminary data.</text>
</comment>
<dbReference type="EMBL" id="CAJVPW010001880">
    <property type="protein sequence ID" value="CAG8494098.1"/>
    <property type="molecule type" value="Genomic_DNA"/>
</dbReference>
<evidence type="ECO:0000313" key="2">
    <source>
        <dbReference type="Proteomes" id="UP000789366"/>
    </source>
</evidence>
<evidence type="ECO:0000313" key="1">
    <source>
        <dbReference type="EMBL" id="CAG8494098.1"/>
    </source>
</evidence>
<feature type="non-terminal residue" evidence="1">
    <location>
        <position position="1"/>
    </location>
</feature>
<reference evidence="1" key="1">
    <citation type="submission" date="2021-06" db="EMBL/GenBank/DDBJ databases">
        <authorList>
            <person name="Kallberg Y."/>
            <person name="Tangrot J."/>
            <person name="Rosling A."/>
        </authorList>
    </citation>
    <scope>NUCLEOTIDE SEQUENCE</scope>
    <source>
        <strain evidence="1">28 12/20/2015</strain>
    </source>
</reference>
<accession>A0ACA9KUK3</accession>